<keyword evidence="2" id="KW-1185">Reference proteome</keyword>
<dbReference type="HOGENOM" id="CLU_2853736_0_0_1"/>
<reference evidence="1" key="2">
    <citation type="submission" date="2015-06" db="UniProtKB">
        <authorList>
            <consortium name="EnsemblPlants"/>
        </authorList>
    </citation>
    <scope>IDENTIFICATION</scope>
</reference>
<proteinExistence type="predicted"/>
<dbReference type="Gramene" id="ORUFI11G10520.1">
    <property type="protein sequence ID" value="ORUFI11G10520.1"/>
    <property type="gene ID" value="ORUFI11G10520"/>
</dbReference>
<evidence type="ECO:0000313" key="1">
    <source>
        <dbReference type="EnsemblPlants" id="ORUFI11G10520.1"/>
    </source>
</evidence>
<sequence length="65" mass="6886">MRQDTLRRMQEQHQAYEAAIQAKSTASTRPAVTSLATTTVALTASTPQVSAATTSLLLPINASNL</sequence>
<dbReference type="Proteomes" id="UP000008022">
    <property type="component" value="Unassembled WGS sequence"/>
</dbReference>
<evidence type="ECO:0000313" key="2">
    <source>
        <dbReference type="Proteomes" id="UP000008022"/>
    </source>
</evidence>
<organism evidence="1 2">
    <name type="scientific">Oryza rufipogon</name>
    <name type="common">Brownbeard rice</name>
    <name type="synonym">Asian wild rice</name>
    <dbReference type="NCBI Taxonomy" id="4529"/>
    <lineage>
        <taxon>Eukaryota</taxon>
        <taxon>Viridiplantae</taxon>
        <taxon>Streptophyta</taxon>
        <taxon>Embryophyta</taxon>
        <taxon>Tracheophyta</taxon>
        <taxon>Spermatophyta</taxon>
        <taxon>Magnoliopsida</taxon>
        <taxon>Liliopsida</taxon>
        <taxon>Poales</taxon>
        <taxon>Poaceae</taxon>
        <taxon>BOP clade</taxon>
        <taxon>Oryzoideae</taxon>
        <taxon>Oryzeae</taxon>
        <taxon>Oryzinae</taxon>
        <taxon>Oryza</taxon>
    </lineage>
</organism>
<protein>
    <submittedName>
        <fullName evidence="1">Uncharacterized protein</fullName>
    </submittedName>
</protein>
<dbReference type="EnsemblPlants" id="ORUFI11G10520.1">
    <property type="protein sequence ID" value="ORUFI11G10520.1"/>
    <property type="gene ID" value="ORUFI11G10520"/>
</dbReference>
<accession>A0A0E0R732</accession>
<reference evidence="2" key="1">
    <citation type="submission" date="2013-06" db="EMBL/GenBank/DDBJ databases">
        <authorList>
            <person name="Zhao Q."/>
        </authorList>
    </citation>
    <scope>NUCLEOTIDE SEQUENCE</scope>
    <source>
        <strain evidence="2">cv. W1943</strain>
    </source>
</reference>
<name>A0A0E0R732_ORYRU</name>
<dbReference type="AlphaFoldDB" id="A0A0E0R732"/>